<dbReference type="EMBL" id="FUXP01000001">
    <property type="protein sequence ID" value="SJZ66102.1"/>
    <property type="molecule type" value="Genomic_DNA"/>
</dbReference>
<evidence type="ECO:0000313" key="3">
    <source>
        <dbReference type="Proteomes" id="UP000190061"/>
    </source>
</evidence>
<feature type="region of interest" description="Disordered" evidence="1">
    <location>
        <begin position="1"/>
        <end position="41"/>
    </location>
</feature>
<protein>
    <submittedName>
        <fullName evidence="2">Uncharacterized protein</fullName>
    </submittedName>
</protein>
<gene>
    <name evidence="2" type="ORF">SAMN02745674_00420</name>
</gene>
<keyword evidence="3" id="KW-1185">Reference proteome</keyword>
<evidence type="ECO:0000313" key="2">
    <source>
        <dbReference type="EMBL" id="SJZ66102.1"/>
    </source>
</evidence>
<name>A0A1T4MGN5_9GAMM</name>
<evidence type="ECO:0000256" key="1">
    <source>
        <dbReference type="SAM" id="MobiDB-lite"/>
    </source>
</evidence>
<feature type="region of interest" description="Disordered" evidence="1">
    <location>
        <begin position="70"/>
        <end position="104"/>
    </location>
</feature>
<dbReference type="Proteomes" id="UP000190061">
    <property type="component" value="Unassembled WGS sequence"/>
</dbReference>
<organism evidence="2 3">
    <name type="scientific">Lysobacter spongiicola DSM 21749</name>
    <dbReference type="NCBI Taxonomy" id="1122188"/>
    <lineage>
        <taxon>Bacteria</taxon>
        <taxon>Pseudomonadati</taxon>
        <taxon>Pseudomonadota</taxon>
        <taxon>Gammaproteobacteria</taxon>
        <taxon>Lysobacterales</taxon>
        <taxon>Lysobacteraceae</taxon>
        <taxon>Novilysobacter</taxon>
    </lineage>
</organism>
<reference evidence="2 3" key="1">
    <citation type="submission" date="2017-02" db="EMBL/GenBank/DDBJ databases">
        <authorList>
            <person name="Peterson S.W."/>
        </authorList>
    </citation>
    <scope>NUCLEOTIDE SEQUENCE [LARGE SCALE GENOMIC DNA]</scope>
    <source>
        <strain evidence="2 3">DSM 21749</strain>
    </source>
</reference>
<dbReference type="STRING" id="1122188.SAMN02745674_00420"/>
<proteinExistence type="predicted"/>
<sequence length="104" mass="11229">MPELPGGAAIQATKTPNYAGAGRARPAKAREKHCVPPRKAKKCDHGFAPVQAGDPLPDQICNARYSVMGRARSHTGSKADRNWRARAGASSRVSPSKRWPSLRK</sequence>
<accession>A0A1T4MGN5</accession>
<dbReference type="AlphaFoldDB" id="A0A1T4MGN5"/>